<reference evidence="1 2" key="1">
    <citation type="submission" date="2024-01" db="EMBL/GenBank/DDBJ databases">
        <title>Genomic insights into the taxonomy and metabolism of the cyanobacterium Pannus brasiliensis CCIBt3594.</title>
        <authorList>
            <person name="Machado M."/>
            <person name="Botero N.B."/>
            <person name="Andreote A.P.D."/>
            <person name="Feitosa A.M.T."/>
            <person name="Popin R."/>
            <person name="Sivonen K."/>
            <person name="Fiore M.F."/>
        </authorList>
    </citation>
    <scope>NUCLEOTIDE SEQUENCE [LARGE SCALE GENOMIC DNA]</scope>
    <source>
        <strain evidence="1 2">CCIBt3594</strain>
    </source>
</reference>
<keyword evidence="2" id="KW-1185">Reference proteome</keyword>
<evidence type="ECO:0000313" key="1">
    <source>
        <dbReference type="EMBL" id="MEG3437029.1"/>
    </source>
</evidence>
<evidence type="ECO:0000313" key="2">
    <source>
        <dbReference type="Proteomes" id="UP001328733"/>
    </source>
</evidence>
<protein>
    <submittedName>
        <fullName evidence="1">Uncharacterized protein</fullName>
    </submittedName>
</protein>
<dbReference type="RefSeq" id="WP_332864513.1">
    <property type="nucleotide sequence ID" value="NZ_JBAFSM010000012.1"/>
</dbReference>
<gene>
    <name evidence="1" type="ORF">V0288_07850</name>
</gene>
<accession>A0AAW9QPJ9</accession>
<name>A0AAW9QPJ9_9CHRO</name>
<sequence>MTQAIDTPTTTIPEERLEAYYDLITKLMNCPSGEEPGVLDSHLDLIDPGFITTLMRVATMMAHEDNQDGARFLIFIARQLSIELGLYEPAPATV</sequence>
<dbReference type="EMBL" id="JBAFSM010000012">
    <property type="protein sequence ID" value="MEG3437029.1"/>
    <property type="molecule type" value="Genomic_DNA"/>
</dbReference>
<organism evidence="1 2">
    <name type="scientific">Pannus brasiliensis CCIBt3594</name>
    <dbReference type="NCBI Taxonomy" id="1427578"/>
    <lineage>
        <taxon>Bacteria</taxon>
        <taxon>Bacillati</taxon>
        <taxon>Cyanobacteriota</taxon>
        <taxon>Cyanophyceae</taxon>
        <taxon>Oscillatoriophycideae</taxon>
        <taxon>Chroococcales</taxon>
        <taxon>Microcystaceae</taxon>
        <taxon>Pannus</taxon>
    </lineage>
</organism>
<proteinExistence type="predicted"/>
<dbReference type="Proteomes" id="UP001328733">
    <property type="component" value="Unassembled WGS sequence"/>
</dbReference>
<dbReference type="AlphaFoldDB" id="A0AAW9QPJ9"/>
<comment type="caution">
    <text evidence="1">The sequence shown here is derived from an EMBL/GenBank/DDBJ whole genome shotgun (WGS) entry which is preliminary data.</text>
</comment>